<dbReference type="InterPro" id="IPR039661">
    <property type="entry name" value="ELP3"/>
</dbReference>
<dbReference type="InterPro" id="IPR023404">
    <property type="entry name" value="rSAM_horseshoe"/>
</dbReference>
<evidence type="ECO:0000256" key="6">
    <source>
        <dbReference type="ARBA" id="ARBA00023014"/>
    </source>
</evidence>
<dbReference type="SMART" id="SM00729">
    <property type="entry name" value="Elp3"/>
    <property type="match status" value="1"/>
</dbReference>
<dbReference type="SUPFAM" id="SSF102114">
    <property type="entry name" value="Radical SAM enzymes"/>
    <property type="match status" value="1"/>
</dbReference>
<dbReference type="GO" id="GO:0002926">
    <property type="term" value="P:tRNA wobble base 5-methoxycarbonylmethyl-2-thiouridinylation"/>
    <property type="evidence" value="ECO:0007669"/>
    <property type="project" value="TreeGrafter"/>
</dbReference>
<sequence length="341" mass="38405">MRWRRFPHPETKPRGPQTWPVFLPFAGCPHRCVFCGQDRQTGQGVRPLEQMHAALQRDLEQEEQRRPRRSLELALFGGTFTALPAPWPERFLELAARHRATGLIRRVRCSTRPDTVAPDRLAALRDMGLDVVELGIQSFNDQALLASGRGYTAAQALQGCRNVREAGLDLGVQLMPGLPGDLPGIFQNDVEQTVRLAPQGVRLYPCVVIDKTPLAQTWQKGGYRPWSLTRTRQELALALGALFRACIPILRVGLHPEPALLDALLDGPWHPALGQMVRSLALFDHVRTMALPLGDGPKLLRYPQRFSGEIMGHRAELRRCWQRAGVTLRSWRGRDFIVFHP</sequence>
<keyword evidence="9" id="KW-1185">Reference proteome</keyword>
<dbReference type="SFLD" id="SFLDS00029">
    <property type="entry name" value="Radical_SAM"/>
    <property type="match status" value="1"/>
</dbReference>
<keyword evidence="3" id="KW-0949">S-adenosyl-L-methionine</keyword>
<dbReference type="AlphaFoldDB" id="A0A1T4XXU9"/>
<dbReference type="InterPro" id="IPR032432">
    <property type="entry name" value="Radical_SAM_C"/>
</dbReference>
<comment type="cofactor">
    <cofactor evidence="1">
        <name>[4Fe-4S] cluster</name>
        <dbReference type="ChEBI" id="CHEBI:49883"/>
    </cofactor>
</comment>
<name>A0A1T4XXU9_9BACT</name>
<dbReference type="RefSeq" id="WP_078718101.1">
    <property type="nucleotide sequence ID" value="NZ_FUYC01000020.1"/>
</dbReference>
<keyword evidence="4" id="KW-0479">Metal-binding</keyword>
<evidence type="ECO:0000313" key="9">
    <source>
        <dbReference type="Proteomes" id="UP000190027"/>
    </source>
</evidence>
<dbReference type="Proteomes" id="UP000190027">
    <property type="component" value="Unassembled WGS sequence"/>
</dbReference>
<protein>
    <submittedName>
        <fullName evidence="8">Radical_SAM C-terminal domain-containing protein</fullName>
    </submittedName>
</protein>
<reference evidence="8 9" key="1">
    <citation type="submission" date="2017-02" db="EMBL/GenBank/DDBJ databases">
        <authorList>
            <person name="Peterson S.W."/>
        </authorList>
    </citation>
    <scope>NUCLEOTIDE SEQUENCE [LARGE SCALE GENOMIC DNA]</scope>
    <source>
        <strain evidence="8 9">DSM 16080</strain>
    </source>
</reference>
<evidence type="ECO:0000313" key="8">
    <source>
        <dbReference type="EMBL" id="SKA94344.1"/>
    </source>
</evidence>
<dbReference type="GO" id="GO:0005737">
    <property type="term" value="C:cytoplasm"/>
    <property type="evidence" value="ECO:0007669"/>
    <property type="project" value="TreeGrafter"/>
</dbReference>
<evidence type="ECO:0000256" key="1">
    <source>
        <dbReference type="ARBA" id="ARBA00001966"/>
    </source>
</evidence>
<evidence type="ECO:0000256" key="5">
    <source>
        <dbReference type="ARBA" id="ARBA00023004"/>
    </source>
</evidence>
<dbReference type="InterPro" id="IPR058240">
    <property type="entry name" value="rSAM_sf"/>
</dbReference>
<evidence type="ECO:0000256" key="4">
    <source>
        <dbReference type="ARBA" id="ARBA00022723"/>
    </source>
</evidence>
<dbReference type="PANTHER" id="PTHR11135">
    <property type="entry name" value="HISTONE ACETYLTRANSFERASE-RELATED"/>
    <property type="match status" value="1"/>
</dbReference>
<evidence type="ECO:0000259" key="7">
    <source>
        <dbReference type="PROSITE" id="PS51918"/>
    </source>
</evidence>
<dbReference type="Gene3D" id="3.80.30.20">
    <property type="entry name" value="tm_1862 like domain"/>
    <property type="match status" value="1"/>
</dbReference>
<proteinExistence type="predicted"/>
<dbReference type="SFLD" id="SFLDG01082">
    <property type="entry name" value="B12-binding_domain_containing"/>
    <property type="match status" value="1"/>
</dbReference>
<dbReference type="EMBL" id="FUYC01000020">
    <property type="protein sequence ID" value="SKA94344.1"/>
    <property type="molecule type" value="Genomic_DNA"/>
</dbReference>
<feature type="domain" description="Radical SAM core" evidence="7">
    <location>
        <begin position="11"/>
        <end position="244"/>
    </location>
</feature>
<evidence type="ECO:0000256" key="2">
    <source>
        <dbReference type="ARBA" id="ARBA00022485"/>
    </source>
</evidence>
<dbReference type="GO" id="GO:0051539">
    <property type="term" value="F:4 iron, 4 sulfur cluster binding"/>
    <property type="evidence" value="ECO:0007669"/>
    <property type="project" value="UniProtKB-KW"/>
</dbReference>
<dbReference type="GO" id="GO:0046872">
    <property type="term" value="F:metal ion binding"/>
    <property type="evidence" value="ECO:0007669"/>
    <property type="project" value="UniProtKB-KW"/>
</dbReference>
<accession>A0A1T4XXU9</accession>
<organism evidence="8 9">
    <name type="scientific">Paucidesulfovibrio gracilis DSM 16080</name>
    <dbReference type="NCBI Taxonomy" id="1121449"/>
    <lineage>
        <taxon>Bacteria</taxon>
        <taxon>Pseudomonadati</taxon>
        <taxon>Thermodesulfobacteriota</taxon>
        <taxon>Desulfovibrionia</taxon>
        <taxon>Desulfovibrionales</taxon>
        <taxon>Desulfovibrionaceae</taxon>
        <taxon>Paucidesulfovibrio</taxon>
    </lineage>
</organism>
<dbReference type="Pfam" id="PF16199">
    <property type="entry name" value="Radical_SAM_C"/>
    <property type="match status" value="1"/>
</dbReference>
<evidence type="ECO:0000256" key="3">
    <source>
        <dbReference type="ARBA" id="ARBA00022691"/>
    </source>
</evidence>
<dbReference type="InterPro" id="IPR007197">
    <property type="entry name" value="rSAM"/>
</dbReference>
<dbReference type="SFLD" id="SFLDG01086">
    <property type="entry name" value="elongater_protein-like"/>
    <property type="match status" value="1"/>
</dbReference>
<dbReference type="OrthoDB" id="9815044at2"/>
<dbReference type="PROSITE" id="PS51918">
    <property type="entry name" value="RADICAL_SAM"/>
    <property type="match status" value="1"/>
</dbReference>
<dbReference type="CDD" id="cd01335">
    <property type="entry name" value="Radical_SAM"/>
    <property type="match status" value="1"/>
</dbReference>
<keyword evidence="2" id="KW-0004">4Fe-4S</keyword>
<keyword evidence="6" id="KW-0411">Iron-sulfur</keyword>
<dbReference type="GO" id="GO:0003824">
    <property type="term" value="F:catalytic activity"/>
    <property type="evidence" value="ECO:0007669"/>
    <property type="project" value="InterPro"/>
</dbReference>
<dbReference type="STRING" id="1121449.SAMN02745704_02564"/>
<dbReference type="Pfam" id="PF04055">
    <property type="entry name" value="Radical_SAM"/>
    <property type="match status" value="1"/>
</dbReference>
<dbReference type="PANTHER" id="PTHR11135:SF0">
    <property type="entry name" value="ELONGATOR COMPLEX PROTEIN 3"/>
    <property type="match status" value="1"/>
</dbReference>
<keyword evidence="5" id="KW-0408">Iron</keyword>
<dbReference type="InterPro" id="IPR006638">
    <property type="entry name" value="Elp3/MiaA/NifB-like_rSAM"/>
</dbReference>
<gene>
    <name evidence="8" type="ORF">SAMN02745704_02564</name>
</gene>